<gene>
    <name evidence="3" type="ORF">MNODULE_17380</name>
</gene>
<dbReference type="InterPro" id="IPR009061">
    <property type="entry name" value="DNA-bd_dom_put_sf"/>
</dbReference>
<organism evidence="3 4">
    <name type="scientific">Candidatus Manganitrophus noduliformans</name>
    <dbReference type="NCBI Taxonomy" id="2606439"/>
    <lineage>
        <taxon>Bacteria</taxon>
        <taxon>Pseudomonadati</taxon>
        <taxon>Nitrospirota</taxon>
        <taxon>Nitrospiria</taxon>
        <taxon>Candidatus Troglogloeales</taxon>
        <taxon>Candidatus Manganitrophaceae</taxon>
        <taxon>Candidatus Manganitrophus</taxon>
    </lineage>
</organism>
<dbReference type="SUPFAM" id="SSF46955">
    <property type="entry name" value="Putative DNA-binding domain"/>
    <property type="match status" value="1"/>
</dbReference>
<proteinExistence type="predicted"/>
<evidence type="ECO:0000313" key="4">
    <source>
        <dbReference type="Proteomes" id="UP000534783"/>
    </source>
</evidence>
<dbReference type="InterPro" id="IPR000551">
    <property type="entry name" value="MerR-type_HTH_dom"/>
</dbReference>
<dbReference type="GO" id="GO:0006355">
    <property type="term" value="P:regulation of DNA-templated transcription"/>
    <property type="evidence" value="ECO:0007669"/>
    <property type="project" value="InterPro"/>
</dbReference>
<feature type="compositionally biased region" description="Low complexity" evidence="1">
    <location>
        <begin position="81"/>
        <end position="94"/>
    </location>
</feature>
<dbReference type="Pfam" id="PF13411">
    <property type="entry name" value="MerR_1"/>
    <property type="match status" value="1"/>
</dbReference>
<dbReference type="EMBL" id="VTOW01000003">
    <property type="protein sequence ID" value="NKE72526.1"/>
    <property type="molecule type" value="Genomic_DNA"/>
</dbReference>
<evidence type="ECO:0000313" key="3">
    <source>
        <dbReference type="EMBL" id="NKE72526.1"/>
    </source>
</evidence>
<accession>A0A7X6DSE0</accession>
<comment type="caution">
    <text evidence="3">The sequence shown here is derived from an EMBL/GenBank/DDBJ whole genome shotgun (WGS) entry which is preliminary data.</text>
</comment>
<reference evidence="3 4" key="1">
    <citation type="journal article" date="2020" name="Nature">
        <title>Bacterial chemolithoautotrophy via manganese oxidation.</title>
        <authorList>
            <person name="Yu H."/>
            <person name="Leadbetter J.R."/>
        </authorList>
    </citation>
    <scope>NUCLEOTIDE SEQUENCE [LARGE SCALE GENOMIC DNA]</scope>
    <source>
        <strain evidence="3 4">Mn-1</strain>
    </source>
</reference>
<evidence type="ECO:0000259" key="2">
    <source>
        <dbReference type="SMART" id="SM00422"/>
    </source>
</evidence>
<feature type="region of interest" description="Disordered" evidence="1">
    <location>
        <begin position="81"/>
        <end position="108"/>
    </location>
</feature>
<dbReference type="SMART" id="SM00422">
    <property type="entry name" value="HTH_MERR"/>
    <property type="match status" value="1"/>
</dbReference>
<dbReference type="Gene3D" id="1.10.1660.10">
    <property type="match status" value="1"/>
</dbReference>
<dbReference type="RefSeq" id="WP_168062257.1">
    <property type="nucleotide sequence ID" value="NZ_VTOW01000003.1"/>
</dbReference>
<evidence type="ECO:0000256" key="1">
    <source>
        <dbReference type="SAM" id="MobiDB-lite"/>
    </source>
</evidence>
<feature type="domain" description="HTH merR-type" evidence="2">
    <location>
        <begin position="5"/>
        <end position="76"/>
    </location>
</feature>
<name>A0A7X6DSE0_9BACT</name>
<dbReference type="AlphaFoldDB" id="A0A7X6DSE0"/>
<keyword evidence="4" id="KW-1185">Reference proteome</keyword>
<dbReference type="Proteomes" id="UP000534783">
    <property type="component" value="Unassembled WGS sequence"/>
</dbReference>
<protein>
    <submittedName>
        <fullName evidence="3">MerR family transcriptional regulator</fullName>
    </submittedName>
</protein>
<sequence>MQKTYGPKAVCQSVGISQRQLGYWGMIGVIKPTKQMHGAKVFNRYTDEDVETLKKVKKLIEEGFFVSKAAEKIHKLKEALSSPSSGLSSGMPSPEQNGTHSHQENGHRGLSSSLYLEVRLAEELAKLKQQSFPLACMAIQVLFPSFIKLPHLKNEILLKLSLKFASMLKSSEVISYKKDSIFFWLMPNRTIEQARLLSKEVKEMIEGSEWEVQDKRFKLQAAFGFSDSNTPPRKEGNLLTAAEGELLGQGLRRNRLVQ</sequence>
<dbReference type="GO" id="GO:0003677">
    <property type="term" value="F:DNA binding"/>
    <property type="evidence" value="ECO:0007669"/>
    <property type="project" value="InterPro"/>
</dbReference>